<dbReference type="AlphaFoldDB" id="A0A5C2FRM3"/>
<dbReference type="InterPro" id="IPR036603">
    <property type="entry name" value="RBP11-like"/>
</dbReference>
<proteinExistence type="predicted"/>
<evidence type="ECO:0000256" key="4">
    <source>
        <dbReference type="SAM" id="MobiDB-lite"/>
    </source>
</evidence>
<evidence type="ECO:0000256" key="1">
    <source>
        <dbReference type="ARBA" id="ARBA00022478"/>
    </source>
</evidence>
<dbReference type="GO" id="GO:0046983">
    <property type="term" value="F:protein dimerization activity"/>
    <property type="evidence" value="ECO:0007669"/>
    <property type="project" value="InterPro"/>
</dbReference>
<evidence type="ECO:0000256" key="3">
    <source>
        <dbReference type="ARBA" id="ARBA00031776"/>
    </source>
</evidence>
<keyword evidence="6" id="KW-0934">Plastid</keyword>
<evidence type="ECO:0000313" key="6">
    <source>
        <dbReference type="EMBL" id="QEP09219.1"/>
    </source>
</evidence>
<keyword evidence="6" id="KW-0150">Chloroplast</keyword>
<reference evidence="6" key="1">
    <citation type="submission" date="2019-06" db="EMBL/GenBank/DDBJ databases">
        <authorList>
            <person name="Khani Juy-Abad F."/>
            <person name="Mohammadi P."/>
            <person name="Zarrabi M."/>
        </authorList>
    </citation>
    <scope>NUCLEOTIDE SEQUENCE</scope>
</reference>
<dbReference type="SUPFAM" id="SSF56553">
    <property type="entry name" value="Insert subdomain of RNA polymerase alpha subunit"/>
    <property type="match status" value="1"/>
</dbReference>
<dbReference type="RefSeq" id="YP_009632752.1">
    <property type="nucleotide sequence ID" value="NC_042250.1"/>
</dbReference>
<evidence type="ECO:0000256" key="2">
    <source>
        <dbReference type="ARBA" id="ARBA00023163"/>
    </source>
</evidence>
<dbReference type="GO" id="GO:0006351">
    <property type="term" value="P:DNA-templated transcription"/>
    <property type="evidence" value="ECO:0007669"/>
    <property type="project" value="InterPro"/>
</dbReference>
<dbReference type="GO" id="GO:0003899">
    <property type="term" value="F:DNA-directed RNA polymerase activity"/>
    <property type="evidence" value="ECO:0007669"/>
    <property type="project" value="InterPro"/>
</dbReference>
<feature type="domain" description="DNA-directed RNA polymerase RpoA/D/Rpb3-type" evidence="5">
    <location>
        <begin position="20"/>
        <end position="239"/>
    </location>
</feature>
<dbReference type="InterPro" id="IPR011262">
    <property type="entry name" value="DNA-dir_RNA_pol_insert"/>
</dbReference>
<feature type="region of interest" description="Disordered" evidence="4">
    <location>
        <begin position="471"/>
        <end position="491"/>
    </location>
</feature>
<dbReference type="InterPro" id="IPR036643">
    <property type="entry name" value="RNApol_insert_sf"/>
</dbReference>
<dbReference type="Pfam" id="PF01193">
    <property type="entry name" value="RNA_pol_L"/>
    <property type="match status" value="1"/>
</dbReference>
<evidence type="ECO:0000259" key="5">
    <source>
        <dbReference type="SMART" id="SM00662"/>
    </source>
</evidence>
<keyword evidence="1" id="KW-0240">DNA-directed RNA polymerase</keyword>
<dbReference type="SMART" id="SM00662">
    <property type="entry name" value="RPOLD"/>
    <property type="match status" value="1"/>
</dbReference>
<geneLocation type="chloroplast" evidence="6"/>
<protein>
    <recommendedName>
        <fullName evidence="3">Plastid-encoded RNA polymerase subunit alpha</fullName>
    </recommendedName>
</protein>
<dbReference type="Gene3D" id="3.30.1360.10">
    <property type="entry name" value="RNA polymerase, RBP11-like subunit"/>
    <property type="match status" value="1"/>
</dbReference>
<dbReference type="GeneID" id="40145270"/>
<sequence length="491" mass="54688">MNKFFISCKESRIENNRSFYGCFYIGPFDEVQSLTIANALRRTLLSDCTGLGITSVTIENANHEYATLPGVRESVLDIILNLKEIVLKKTANTCTPHGIGARHWSTYKNKGISSIYEQVGTSYFRPVIGYLKVKGPGVVRSKDLRLPAFVQCVDPDQYIATLADDGFLCMKFVIMEGKGYLIQKNDTFVDSTLVNKRRELLNQLKDLTQKTLPLPIEESKAIKPNATDLSQSLGFVSPLEIQAPAPSQKGLRYAPVPYAKRKGVQAQQKRGNASYVGGVKLKKLTKSTPSRFDARSAKEEAGWDKKNLFMNATPLNIDTVFNPVTKVNYIIEANDNYLVDSLHKKTTFIDDISSLLESSKYLKTNFPFLSNVISSETVNEKEITNIIDTLSTSELNFLANSLHPLKRESASHTILLEIWTNGSLHPRDALSIGLNNLTSVFLNLTNTKVYNPIYTSTALYKKSTLKDSHDSTTVAVAPLRPSQSKEGQDHN</sequence>
<accession>A0A5C2FRM3</accession>
<dbReference type="EMBL" id="MN102114">
    <property type="protein sequence ID" value="QEP09219.1"/>
    <property type="molecule type" value="Genomic_DNA"/>
</dbReference>
<dbReference type="Pfam" id="PF01000">
    <property type="entry name" value="RNA_pol_A_bac"/>
    <property type="match status" value="1"/>
</dbReference>
<dbReference type="SUPFAM" id="SSF55257">
    <property type="entry name" value="RBP11-like subunits of RNA polymerase"/>
    <property type="match status" value="1"/>
</dbReference>
<organism evidence="6">
    <name type="scientific">Chlorosarcinopsis eremi</name>
    <dbReference type="NCBI Taxonomy" id="332213"/>
    <lineage>
        <taxon>Eukaryota</taxon>
        <taxon>Viridiplantae</taxon>
        <taxon>Chlorophyta</taxon>
        <taxon>core chlorophytes</taxon>
        <taxon>Chlorophyceae</taxon>
        <taxon>Chlorosarcinales</taxon>
        <taxon>Chlorosarcinaceae</taxon>
        <taxon>Chlorosarcinopsis</taxon>
    </lineage>
</organism>
<name>A0A5C2FRM3_9CHLO</name>
<gene>
    <name evidence="6" type="primary">rpoA</name>
</gene>
<dbReference type="InterPro" id="IPR011263">
    <property type="entry name" value="DNA-dir_RNA_pol_RpoA/D/Rpb3"/>
</dbReference>
<dbReference type="GO" id="GO:0000428">
    <property type="term" value="C:DNA-directed RNA polymerase complex"/>
    <property type="evidence" value="ECO:0007669"/>
    <property type="project" value="UniProtKB-KW"/>
</dbReference>
<dbReference type="Gene3D" id="2.170.120.12">
    <property type="entry name" value="DNA-directed RNA polymerase, insert domain"/>
    <property type="match status" value="1"/>
</dbReference>
<dbReference type="CDD" id="cd06928">
    <property type="entry name" value="RNAP_alpha_NTD"/>
    <property type="match status" value="1"/>
</dbReference>
<keyword evidence="2" id="KW-0804">Transcription</keyword>